<proteinExistence type="predicted"/>
<dbReference type="Proteomes" id="UP001144978">
    <property type="component" value="Unassembled WGS sequence"/>
</dbReference>
<gene>
    <name evidence="1" type="ORF">NUW54_g14589</name>
</gene>
<keyword evidence="2" id="KW-1185">Reference proteome</keyword>
<evidence type="ECO:0000313" key="1">
    <source>
        <dbReference type="EMBL" id="KAJ2957575.1"/>
    </source>
</evidence>
<comment type="caution">
    <text evidence="1">The sequence shown here is derived from an EMBL/GenBank/DDBJ whole genome shotgun (WGS) entry which is preliminary data.</text>
</comment>
<sequence>MGLTTTVRDIIAELNRQAAEHQVNRLLLIKRISADPTYQREVKRIQQSHGRQVFHYAPDGWRVVLEPSSDADSPHFSPAVNALMNEVHMNEASLSCIRAKIEALTTFLVPVFRLPPEVLVLIFKAGARMPQDGPVTESTVPRPFPARDRLGVPTMARYRDQHPRTLDEHHHPAPSTLQLDSC</sequence>
<name>A0ACC1MBT9_9APHY</name>
<protein>
    <submittedName>
        <fullName evidence="1">Uncharacterized protein</fullName>
    </submittedName>
</protein>
<organism evidence="1 2">
    <name type="scientific">Trametes sanguinea</name>
    <dbReference type="NCBI Taxonomy" id="158606"/>
    <lineage>
        <taxon>Eukaryota</taxon>
        <taxon>Fungi</taxon>
        <taxon>Dikarya</taxon>
        <taxon>Basidiomycota</taxon>
        <taxon>Agaricomycotina</taxon>
        <taxon>Agaricomycetes</taxon>
        <taxon>Polyporales</taxon>
        <taxon>Polyporaceae</taxon>
        <taxon>Trametes</taxon>
    </lineage>
</organism>
<dbReference type="EMBL" id="JANSHE010007670">
    <property type="protein sequence ID" value="KAJ2957575.1"/>
    <property type="molecule type" value="Genomic_DNA"/>
</dbReference>
<reference evidence="1" key="1">
    <citation type="submission" date="2022-08" db="EMBL/GenBank/DDBJ databases">
        <title>Genome Sequence of Pycnoporus sanguineus.</title>
        <authorList>
            <person name="Buettner E."/>
        </authorList>
    </citation>
    <scope>NUCLEOTIDE SEQUENCE</scope>
    <source>
        <strain evidence="1">CG-C14</strain>
    </source>
</reference>
<evidence type="ECO:0000313" key="2">
    <source>
        <dbReference type="Proteomes" id="UP001144978"/>
    </source>
</evidence>
<accession>A0ACC1MBT9</accession>